<name>A0ACC2MY95_PERAE</name>
<organism evidence="1 2">
    <name type="scientific">Persea americana</name>
    <name type="common">Avocado</name>
    <dbReference type="NCBI Taxonomy" id="3435"/>
    <lineage>
        <taxon>Eukaryota</taxon>
        <taxon>Viridiplantae</taxon>
        <taxon>Streptophyta</taxon>
        <taxon>Embryophyta</taxon>
        <taxon>Tracheophyta</taxon>
        <taxon>Spermatophyta</taxon>
        <taxon>Magnoliopsida</taxon>
        <taxon>Magnoliidae</taxon>
        <taxon>Laurales</taxon>
        <taxon>Lauraceae</taxon>
        <taxon>Persea</taxon>
    </lineage>
</organism>
<gene>
    <name evidence="1" type="ORF">MRB53_003657</name>
</gene>
<accession>A0ACC2MY95</accession>
<evidence type="ECO:0000313" key="2">
    <source>
        <dbReference type="Proteomes" id="UP001234297"/>
    </source>
</evidence>
<protein>
    <submittedName>
        <fullName evidence="1">Uncharacterized protein</fullName>
    </submittedName>
</protein>
<dbReference type="EMBL" id="CM056809">
    <property type="protein sequence ID" value="KAJ8650634.1"/>
    <property type="molecule type" value="Genomic_DNA"/>
</dbReference>
<keyword evidence="2" id="KW-1185">Reference proteome</keyword>
<dbReference type="Proteomes" id="UP001234297">
    <property type="component" value="Chromosome 1"/>
</dbReference>
<proteinExistence type="predicted"/>
<sequence length="160" mass="17482">MLAMNSSGSSSGRVNLPNITFGCGHDNGKKFAYCLVQSDQKTSTGRIDFGDKIISFPSYLNGNIMLDSGATLTYLPTWAYRTLLKVLEGAIHLQLVPDPSNNLELCYEFGKDFKVPDMTFEFDGGEVVFGSLNTLVRTTETVSCFAFWHSDPVGAFGNLA</sequence>
<comment type="caution">
    <text evidence="1">The sequence shown here is derived from an EMBL/GenBank/DDBJ whole genome shotgun (WGS) entry which is preliminary data.</text>
</comment>
<reference evidence="1 2" key="1">
    <citation type="journal article" date="2022" name="Hortic Res">
        <title>A haplotype resolved chromosomal level avocado genome allows analysis of novel avocado genes.</title>
        <authorList>
            <person name="Nath O."/>
            <person name="Fletcher S.J."/>
            <person name="Hayward A."/>
            <person name="Shaw L.M."/>
            <person name="Masouleh A.K."/>
            <person name="Furtado A."/>
            <person name="Henry R.J."/>
            <person name="Mitter N."/>
        </authorList>
    </citation>
    <scope>NUCLEOTIDE SEQUENCE [LARGE SCALE GENOMIC DNA]</scope>
    <source>
        <strain evidence="2">cv. Hass</strain>
    </source>
</reference>
<evidence type="ECO:0000313" key="1">
    <source>
        <dbReference type="EMBL" id="KAJ8650634.1"/>
    </source>
</evidence>